<organism evidence="3 4">
    <name type="scientific">Paraburkholderia phenoliruptrix</name>
    <dbReference type="NCBI Taxonomy" id="252970"/>
    <lineage>
        <taxon>Bacteria</taxon>
        <taxon>Pseudomonadati</taxon>
        <taxon>Pseudomonadota</taxon>
        <taxon>Betaproteobacteria</taxon>
        <taxon>Burkholderiales</taxon>
        <taxon>Burkholderiaceae</taxon>
        <taxon>Paraburkholderia</taxon>
    </lineage>
</organism>
<dbReference type="AlphaFoldDB" id="A0A6J5K7I6"/>
<dbReference type="Pfam" id="PF10728">
    <property type="entry name" value="DUF2520"/>
    <property type="match status" value="1"/>
</dbReference>
<evidence type="ECO:0008006" key="5">
    <source>
        <dbReference type="Google" id="ProtNLM"/>
    </source>
</evidence>
<dbReference type="Gene3D" id="3.40.50.720">
    <property type="entry name" value="NAD(P)-binding Rossmann-like Domain"/>
    <property type="match status" value="1"/>
</dbReference>
<gene>
    <name evidence="3" type="ORF">LMG9964_03267</name>
</gene>
<dbReference type="Gene3D" id="1.10.1040.20">
    <property type="entry name" value="ProC-like, C-terminal domain"/>
    <property type="match status" value="1"/>
</dbReference>
<evidence type="ECO:0000259" key="2">
    <source>
        <dbReference type="Pfam" id="PF10728"/>
    </source>
</evidence>
<feature type="domain" description="DUF2520" evidence="2">
    <location>
        <begin position="136"/>
        <end position="263"/>
    </location>
</feature>
<sequence length="276" mass="29255">MSRLTIVGAGRVGKTLGNLIVANRVADVGQIYDCDIACARAAVEFVGAGRPVDDLGLLEPADIWLLSVPDTRIREVADHLARRFERDARSIVVHCSGALSSDALAPLRNIGWSAASAHPVLSFADPGTAVFQFEGTPVGIEGDPEACRAWGETLAAVGARCFEIRSEQKTLYHSAAVIASNFLPVLASLSSELWRSAGLPEALMQDMLRTLLRNATDNLLALGPREALTGPAARGDTEVVKAHVRAIGAWDPVARDAYDALSLLAARLAKNGTVRA</sequence>
<dbReference type="SUPFAM" id="SSF48179">
    <property type="entry name" value="6-phosphogluconate dehydrogenase C-terminal domain-like"/>
    <property type="match status" value="1"/>
</dbReference>
<protein>
    <recommendedName>
        <fullName evidence="5">DUF2520 domain-containing protein</fullName>
    </recommendedName>
</protein>
<evidence type="ECO:0000259" key="1">
    <source>
        <dbReference type="Pfam" id="PF10727"/>
    </source>
</evidence>
<dbReference type="InterPro" id="IPR008927">
    <property type="entry name" value="6-PGluconate_DH-like_C_sf"/>
</dbReference>
<proteinExistence type="predicted"/>
<evidence type="ECO:0000313" key="3">
    <source>
        <dbReference type="EMBL" id="CAB4049607.1"/>
    </source>
</evidence>
<dbReference type="InterPro" id="IPR018931">
    <property type="entry name" value="DUF2520"/>
</dbReference>
<dbReference type="SUPFAM" id="SSF51735">
    <property type="entry name" value="NAD(P)-binding Rossmann-fold domains"/>
    <property type="match status" value="1"/>
</dbReference>
<reference evidence="3 4" key="1">
    <citation type="submission" date="2020-04" db="EMBL/GenBank/DDBJ databases">
        <authorList>
            <person name="De Canck E."/>
        </authorList>
    </citation>
    <scope>NUCLEOTIDE SEQUENCE [LARGE SCALE GENOMIC DNA]</scope>
    <source>
        <strain evidence="3 4">LMG 9964</strain>
    </source>
</reference>
<dbReference type="InterPro" id="IPR036291">
    <property type="entry name" value="NAD(P)-bd_dom_sf"/>
</dbReference>
<dbReference type="RefSeq" id="WP_015001789.1">
    <property type="nucleotide sequence ID" value="NZ_CADILN010000004.1"/>
</dbReference>
<dbReference type="Proteomes" id="UP000494102">
    <property type="component" value="Unassembled WGS sequence"/>
</dbReference>
<name>A0A6J5K7I6_9BURK</name>
<feature type="domain" description="Putative oxidoreductase/dehydrogenase Rossmann-like" evidence="1">
    <location>
        <begin position="5"/>
        <end position="119"/>
    </location>
</feature>
<dbReference type="InterPro" id="IPR019665">
    <property type="entry name" value="OxRdtase/DH_put_Rossmann_dom"/>
</dbReference>
<accession>A0A6J5K7I6</accession>
<dbReference type="GeneID" id="27795830"/>
<dbReference type="EMBL" id="CADILN010000004">
    <property type="protein sequence ID" value="CAB4049607.1"/>
    <property type="molecule type" value="Genomic_DNA"/>
</dbReference>
<dbReference type="PANTHER" id="PTHR40459:SF1">
    <property type="entry name" value="CONSERVED HYPOTHETICAL ALANINE AND LEUCINE RICH PROTEIN"/>
    <property type="match status" value="1"/>
</dbReference>
<dbReference type="Pfam" id="PF10727">
    <property type="entry name" value="Rossmann-like"/>
    <property type="match status" value="1"/>
</dbReference>
<dbReference type="InterPro" id="IPR037108">
    <property type="entry name" value="TM1727-like_C_sf"/>
</dbReference>
<evidence type="ECO:0000313" key="4">
    <source>
        <dbReference type="Proteomes" id="UP000494102"/>
    </source>
</evidence>
<dbReference type="PANTHER" id="PTHR40459">
    <property type="entry name" value="CONSERVED HYPOTHETICAL ALANINE AND LEUCINE RICH PROTEIN"/>
    <property type="match status" value="1"/>
</dbReference>